<organism evidence="2 3">
    <name type="scientific">Phytoactinopolyspora mesophila</name>
    <dbReference type="NCBI Taxonomy" id="2650750"/>
    <lineage>
        <taxon>Bacteria</taxon>
        <taxon>Bacillati</taxon>
        <taxon>Actinomycetota</taxon>
        <taxon>Actinomycetes</taxon>
        <taxon>Jiangellales</taxon>
        <taxon>Jiangellaceae</taxon>
        <taxon>Phytoactinopolyspora</taxon>
    </lineage>
</organism>
<keyword evidence="3" id="KW-1185">Reference proteome</keyword>
<protein>
    <recommendedName>
        <fullName evidence="4">Ribbon-helix-helix protein, CopG family</fullName>
    </recommendedName>
</protein>
<dbReference type="SUPFAM" id="SSF47598">
    <property type="entry name" value="Ribbon-helix-helix"/>
    <property type="match status" value="1"/>
</dbReference>
<dbReference type="AlphaFoldDB" id="A0A7K3LZZ5"/>
<comment type="caution">
    <text evidence="2">The sequence shown here is derived from an EMBL/GenBank/DDBJ whole genome shotgun (WGS) entry which is preliminary data.</text>
</comment>
<evidence type="ECO:0008006" key="4">
    <source>
        <dbReference type="Google" id="ProtNLM"/>
    </source>
</evidence>
<feature type="compositionally biased region" description="Basic and acidic residues" evidence="1">
    <location>
        <begin position="1"/>
        <end position="23"/>
    </location>
</feature>
<accession>A0A7K3LZZ5</accession>
<feature type="region of interest" description="Disordered" evidence="1">
    <location>
        <begin position="1"/>
        <end position="30"/>
    </location>
</feature>
<dbReference type="Proteomes" id="UP000460435">
    <property type="component" value="Unassembled WGS sequence"/>
</dbReference>
<gene>
    <name evidence="2" type="ORF">F7O44_04060</name>
</gene>
<sequence>MNRFDKANAELEDRSWSTAEVHKRPPKASVVHSVRMPRDLTERLLVEAQRRGVTPSEVIRDLVDAGLSSAERSPTVRLVDVHRAIDSLTQKTA</sequence>
<dbReference type="RefSeq" id="WP_162448858.1">
    <property type="nucleotide sequence ID" value="NZ_WLZY01000001.1"/>
</dbReference>
<dbReference type="CDD" id="cd21631">
    <property type="entry name" value="RHH_CopG_NikR-like"/>
    <property type="match status" value="1"/>
</dbReference>
<dbReference type="InterPro" id="IPR010985">
    <property type="entry name" value="Ribbon_hlx_hlx"/>
</dbReference>
<dbReference type="GO" id="GO:0006355">
    <property type="term" value="P:regulation of DNA-templated transcription"/>
    <property type="evidence" value="ECO:0007669"/>
    <property type="project" value="InterPro"/>
</dbReference>
<proteinExistence type="predicted"/>
<reference evidence="2 3" key="1">
    <citation type="submission" date="2019-11" db="EMBL/GenBank/DDBJ databases">
        <authorList>
            <person name="Li X.-J."/>
            <person name="Feng X.-M."/>
        </authorList>
    </citation>
    <scope>NUCLEOTIDE SEQUENCE [LARGE SCALE GENOMIC DNA]</scope>
    <source>
        <strain evidence="2 3">XMNu-373</strain>
    </source>
</reference>
<dbReference type="EMBL" id="WLZY01000001">
    <property type="protein sequence ID" value="NDL56242.1"/>
    <property type="molecule type" value="Genomic_DNA"/>
</dbReference>
<evidence type="ECO:0000256" key="1">
    <source>
        <dbReference type="SAM" id="MobiDB-lite"/>
    </source>
</evidence>
<evidence type="ECO:0000313" key="3">
    <source>
        <dbReference type="Proteomes" id="UP000460435"/>
    </source>
</evidence>
<evidence type="ECO:0000313" key="2">
    <source>
        <dbReference type="EMBL" id="NDL56242.1"/>
    </source>
</evidence>
<name>A0A7K3LZZ5_9ACTN</name>